<dbReference type="GO" id="GO:0035556">
    <property type="term" value="P:intracellular signal transduction"/>
    <property type="evidence" value="ECO:0007669"/>
    <property type="project" value="InterPro"/>
</dbReference>
<proteinExistence type="predicted"/>
<accession>A0A4R7BJQ4</accession>
<organism evidence="2 3">
    <name type="scientific">Enterovirga rhinocerotis</name>
    <dbReference type="NCBI Taxonomy" id="1339210"/>
    <lineage>
        <taxon>Bacteria</taxon>
        <taxon>Pseudomonadati</taxon>
        <taxon>Pseudomonadota</taxon>
        <taxon>Alphaproteobacteria</taxon>
        <taxon>Hyphomicrobiales</taxon>
        <taxon>Methylobacteriaceae</taxon>
        <taxon>Enterovirga</taxon>
    </lineage>
</organism>
<dbReference type="Pfam" id="PF00211">
    <property type="entry name" value="Guanylate_cyc"/>
    <property type="match status" value="1"/>
</dbReference>
<evidence type="ECO:0000313" key="2">
    <source>
        <dbReference type="EMBL" id="TDR85233.1"/>
    </source>
</evidence>
<dbReference type="AlphaFoldDB" id="A0A4R7BJQ4"/>
<dbReference type="SMART" id="SM00044">
    <property type="entry name" value="CYCc"/>
    <property type="match status" value="1"/>
</dbReference>
<dbReference type="GO" id="GO:0004016">
    <property type="term" value="F:adenylate cyclase activity"/>
    <property type="evidence" value="ECO:0007669"/>
    <property type="project" value="UniProtKB-ARBA"/>
</dbReference>
<comment type="caution">
    <text evidence="2">The sequence shown here is derived from an EMBL/GenBank/DDBJ whole genome shotgun (WGS) entry which is preliminary data.</text>
</comment>
<evidence type="ECO:0000259" key="1">
    <source>
        <dbReference type="PROSITE" id="PS50125"/>
    </source>
</evidence>
<dbReference type="InterPro" id="IPR050697">
    <property type="entry name" value="Adenylyl/Guanylyl_Cyclase_3/4"/>
</dbReference>
<keyword evidence="3" id="KW-1185">Reference proteome</keyword>
<dbReference type="PANTHER" id="PTHR43081:SF11">
    <property type="entry name" value="BLR2264 PROTEIN"/>
    <property type="match status" value="1"/>
</dbReference>
<dbReference type="InterPro" id="IPR029787">
    <property type="entry name" value="Nucleotide_cyclase"/>
</dbReference>
<feature type="domain" description="Guanylate cyclase" evidence="1">
    <location>
        <begin position="216"/>
        <end position="346"/>
    </location>
</feature>
<dbReference type="InterPro" id="IPR001054">
    <property type="entry name" value="A/G_cyclase"/>
</dbReference>
<dbReference type="GO" id="GO:0006171">
    <property type="term" value="P:cAMP biosynthetic process"/>
    <property type="evidence" value="ECO:0007669"/>
    <property type="project" value="TreeGrafter"/>
</dbReference>
<dbReference type="Proteomes" id="UP000295122">
    <property type="component" value="Unassembled WGS sequence"/>
</dbReference>
<dbReference type="CDD" id="cd07302">
    <property type="entry name" value="CHD"/>
    <property type="match status" value="1"/>
</dbReference>
<dbReference type="PROSITE" id="PS50125">
    <property type="entry name" value="GUANYLATE_CYCLASE_2"/>
    <property type="match status" value="1"/>
</dbReference>
<dbReference type="PANTHER" id="PTHR43081">
    <property type="entry name" value="ADENYLATE CYCLASE, TERMINAL-DIFFERENTIATION SPECIFIC-RELATED"/>
    <property type="match status" value="1"/>
</dbReference>
<gene>
    <name evidence="2" type="ORF">EV668_4779</name>
</gene>
<dbReference type="SUPFAM" id="SSF55073">
    <property type="entry name" value="Nucleotide cyclase"/>
    <property type="match status" value="1"/>
</dbReference>
<sequence length="396" mass="42010">MTIDEAALATARAWIVRVGLTSDDPASLLTGASERLLEAGIPLVRTHISFATLDPCKRAENIVWSRGHATRREFHDHEQFEQFFPQSPFPEMLKTGQLQRRWQLETPDDGQGFPVIQAIRDEGATDLVVQIVPFRGTSEIFEGFAFSAATDRPGGFADPEVALLNELAPTMALSSYRIATSDALGSVLRAYLGAGPGDQILRGRIRPGEGHRIMAAILLADLRGFTSATEREGPGVIGRLGQHLGAIAEPVEAAGGEVFKFIGDGLLAAFPVSGETAAAACDAAIAAAREAMARNDAVNTAHPGTPRLDLDIALHLGEVFYGNIGAASRLEFTAIGPAVNEAARLEGLCGQLDRAILMSESFARACSAPATSVGRFELRGVSGIREVFAPEASEPA</sequence>
<dbReference type="RefSeq" id="WP_166652614.1">
    <property type="nucleotide sequence ID" value="NZ_SNZR01000018.1"/>
</dbReference>
<name>A0A4R7BJQ4_9HYPH</name>
<reference evidence="2 3" key="1">
    <citation type="submission" date="2019-03" db="EMBL/GenBank/DDBJ databases">
        <title>Genomic Encyclopedia of Type Strains, Phase IV (KMG-IV): sequencing the most valuable type-strain genomes for metagenomic binning, comparative biology and taxonomic classification.</title>
        <authorList>
            <person name="Goeker M."/>
        </authorList>
    </citation>
    <scope>NUCLEOTIDE SEQUENCE [LARGE SCALE GENOMIC DNA]</scope>
    <source>
        <strain evidence="2 3">DSM 25903</strain>
    </source>
</reference>
<dbReference type="EMBL" id="SNZR01000018">
    <property type="protein sequence ID" value="TDR85233.1"/>
    <property type="molecule type" value="Genomic_DNA"/>
</dbReference>
<protein>
    <submittedName>
        <fullName evidence="2">Adenylate cyclase</fullName>
    </submittedName>
</protein>
<dbReference type="Gene3D" id="3.30.70.1230">
    <property type="entry name" value="Nucleotide cyclase"/>
    <property type="match status" value="1"/>
</dbReference>
<evidence type="ECO:0000313" key="3">
    <source>
        <dbReference type="Proteomes" id="UP000295122"/>
    </source>
</evidence>